<dbReference type="EMBL" id="LACI01001775">
    <property type="protein sequence ID" value="KJU83688.1"/>
    <property type="molecule type" value="Genomic_DNA"/>
</dbReference>
<evidence type="ECO:0000313" key="1">
    <source>
        <dbReference type="EMBL" id="KJU83688.1"/>
    </source>
</evidence>
<sequence>MGSRGLVPLQGVLKGGHSPFLSCMQAILIPEKTRVRFSILRFFKRIHNYPMPANQRKRPLSPGC</sequence>
<organism evidence="1 2">
    <name type="scientific">Candidatus Magnetobacterium bavaricum</name>
    <dbReference type="NCBI Taxonomy" id="29290"/>
    <lineage>
        <taxon>Bacteria</taxon>
        <taxon>Pseudomonadati</taxon>
        <taxon>Nitrospirota</taxon>
        <taxon>Thermodesulfovibrionia</taxon>
        <taxon>Thermodesulfovibrionales</taxon>
        <taxon>Candidatus Magnetobacteriaceae</taxon>
        <taxon>Candidatus Magnetobacterium</taxon>
    </lineage>
</organism>
<name>A0A0F3GSM1_9BACT</name>
<gene>
    <name evidence="1" type="ORF">MBAV_004119</name>
</gene>
<comment type="caution">
    <text evidence="1">The sequence shown here is derived from an EMBL/GenBank/DDBJ whole genome shotgun (WGS) entry which is preliminary data.</text>
</comment>
<evidence type="ECO:0000313" key="2">
    <source>
        <dbReference type="Proteomes" id="UP000033423"/>
    </source>
</evidence>
<dbReference type="AlphaFoldDB" id="A0A0F3GSM1"/>
<dbReference type="Proteomes" id="UP000033423">
    <property type="component" value="Unassembled WGS sequence"/>
</dbReference>
<proteinExistence type="predicted"/>
<keyword evidence="2" id="KW-1185">Reference proteome</keyword>
<accession>A0A0F3GSM1</accession>
<protein>
    <submittedName>
        <fullName evidence="1">Uncharacterized protein</fullName>
    </submittedName>
</protein>
<reference evidence="1 2" key="1">
    <citation type="submission" date="2015-02" db="EMBL/GenBank/DDBJ databases">
        <title>Single-cell genomics of uncultivated deep-branching MTB reveals a conserved set of magnetosome genes.</title>
        <authorList>
            <person name="Kolinko S."/>
            <person name="Richter M."/>
            <person name="Glockner F.O."/>
            <person name="Brachmann A."/>
            <person name="Schuler D."/>
        </authorList>
    </citation>
    <scope>NUCLEOTIDE SEQUENCE [LARGE SCALE GENOMIC DNA]</scope>
    <source>
        <strain evidence="1">TM-1</strain>
    </source>
</reference>